<accession>A0A7M7GGD0</accession>
<evidence type="ECO:0000256" key="3">
    <source>
        <dbReference type="ARBA" id="ARBA00022771"/>
    </source>
</evidence>
<evidence type="ECO:0000256" key="1">
    <source>
        <dbReference type="ARBA" id="ARBA00004123"/>
    </source>
</evidence>
<evidence type="ECO:0000256" key="5">
    <source>
        <dbReference type="ARBA" id="ARBA00023015"/>
    </source>
</evidence>
<dbReference type="GeneID" id="100892650"/>
<evidence type="ECO:0000256" key="4">
    <source>
        <dbReference type="ARBA" id="ARBA00022833"/>
    </source>
</evidence>
<evidence type="ECO:0000256" key="6">
    <source>
        <dbReference type="ARBA" id="ARBA00023163"/>
    </source>
</evidence>
<dbReference type="EnsemblMetazoa" id="XM_003724857">
    <property type="protein sequence ID" value="XP_003724905"/>
    <property type="gene ID" value="LOC100892650"/>
</dbReference>
<keyword evidence="2" id="KW-0479">Metal-binding</keyword>
<dbReference type="PANTHER" id="PTHR46481">
    <property type="entry name" value="ZINC FINGER BED DOMAIN-CONTAINING PROTEIN 4"/>
    <property type="match status" value="1"/>
</dbReference>
<dbReference type="PROSITE" id="PS50808">
    <property type="entry name" value="ZF_BED"/>
    <property type="match status" value="1"/>
</dbReference>
<dbReference type="RefSeq" id="XP_003724905.1">
    <property type="nucleotide sequence ID" value="XM_003724857.3"/>
</dbReference>
<protein>
    <recommendedName>
        <fullName evidence="9">BED-type domain-containing protein</fullName>
    </recommendedName>
</protein>
<keyword evidence="4" id="KW-0862">Zinc</keyword>
<dbReference type="InterPro" id="IPR052035">
    <property type="entry name" value="ZnF_BED_domain_contain"/>
</dbReference>
<sequence>MRGKSVVWDHFNCEDEDGGQGSSPIGGKCRPAAYCSYCNLKYTFPNATKMMRHLLKCSLCPDATKRELEQSGFGEYRVDHNGTSINTSHDDDLHATPSMVRQMISPVYVENESPTPGTSALSPHAGFLVVPNPLPRNDHHEMRAGRLSGDSNRMEDQDQVLPADRSLARAVFSTDVPLDIVQNVHWQELFRHLQPSYTLPSIETLTGRLLDDEYMATFERVSAEISKAKFAAVLAHSHHSGSRTYPLMGKKINLIITTPKPMFVGCMDAGQQQNPSVVAEVISGVIAKTGPSHVLLVTTDLTKNFRGAWSIITSRFPLITMAGCPIEGLKMIPKTLLAQDTVRGMVKRSFKVCDFWNRLVLNDETLSHLQLPCSASEENGIMSTTEVMIALDGLRECKEKLQDCVLAKTVPVDSEIKEIILNKLFWDTVNLSVQVWHIIHLAIAKLELETARLSDVVVEIMKADKSLEDAVGDSCLKGNEREPILQQSHEVKLSCWTNLHYAACLVDPRYCGNCLPESATNDAIQYIVELGKHLGQDVGRVLANLAEFRAKEGRLWSQEYVWEASSHVAPATWWKGICDRQPLSQIASGILGLAVTSSMSEAVAYHREENVSRDQAQKIMFVRANNEVMSNPNHHPDMIMVPGGY</sequence>
<dbReference type="GO" id="GO:0003677">
    <property type="term" value="F:DNA binding"/>
    <property type="evidence" value="ECO:0007669"/>
    <property type="project" value="InterPro"/>
</dbReference>
<dbReference type="SMART" id="SM00614">
    <property type="entry name" value="ZnF_BED"/>
    <property type="match status" value="1"/>
</dbReference>
<keyword evidence="6" id="KW-0804">Transcription</keyword>
<dbReference type="AlphaFoldDB" id="A0A7M7GGD0"/>
<dbReference type="OrthoDB" id="4951847at2759"/>
<dbReference type="InterPro" id="IPR003656">
    <property type="entry name" value="Znf_BED"/>
</dbReference>
<evidence type="ECO:0000256" key="7">
    <source>
        <dbReference type="ARBA" id="ARBA00023242"/>
    </source>
</evidence>
<dbReference type="InterPro" id="IPR012337">
    <property type="entry name" value="RNaseH-like_sf"/>
</dbReference>
<feature type="domain" description="BED-type" evidence="9">
    <location>
        <begin position="2"/>
        <end position="67"/>
    </location>
</feature>
<dbReference type="KEGG" id="spu:100892650"/>
<evidence type="ECO:0000313" key="10">
    <source>
        <dbReference type="EnsemblMetazoa" id="XP_003724905"/>
    </source>
</evidence>
<proteinExistence type="predicted"/>
<keyword evidence="3 8" id="KW-0863">Zinc-finger</keyword>
<dbReference type="SUPFAM" id="SSF53098">
    <property type="entry name" value="Ribonuclease H-like"/>
    <property type="match status" value="1"/>
</dbReference>
<dbReference type="GO" id="GO:0005634">
    <property type="term" value="C:nucleus"/>
    <property type="evidence" value="ECO:0007669"/>
    <property type="project" value="UniProtKB-SubCell"/>
</dbReference>
<evidence type="ECO:0000259" key="9">
    <source>
        <dbReference type="PROSITE" id="PS50808"/>
    </source>
</evidence>
<dbReference type="PANTHER" id="PTHR46481:SF10">
    <property type="entry name" value="ZINC FINGER BED DOMAIN-CONTAINING PROTEIN 39"/>
    <property type="match status" value="1"/>
</dbReference>
<dbReference type="GO" id="GO:0008270">
    <property type="term" value="F:zinc ion binding"/>
    <property type="evidence" value="ECO:0007669"/>
    <property type="project" value="UniProtKB-KW"/>
</dbReference>
<comment type="subcellular location">
    <subcellularLocation>
        <location evidence="1">Nucleus</location>
    </subcellularLocation>
</comment>
<reference evidence="11" key="1">
    <citation type="submission" date="2015-02" db="EMBL/GenBank/DDBJ databases">
        <title>Genome sequencing for Strongylocentrotus purpuratus.</title>
        <authorList>
            <person name="Murali S."/>
            <person name="Liu Y."/>
            <person name="Vee V."/>
            <person name="English A."/>
            <person name="Wang M."/>
            <person name="Skinner E."/>
            <person name="Han Y."/>
            <person name="Muzny D.M."/>
            <person name="Worley K.C."/>
            <person name="Gibbs R.A."/>
        </authorList>
    </citation>
    <scope>NUCLEOTIDE SEQUENCE</scope>
</reference>
<keyword evidence="7" id="KW-0539">Nucleus</keyword>
<organism evidence="10 11">
    <name type="scientific">Strongylocentrotus purpuratus</name>
    <name type="common">Purple sea urchin</name>
    <dbReference type="NCBI Taxonomy" id="7668"/>
    <lineage>
        <taxon>Eukaryota</taxon>
        <taxon>Metazoa</taxon>
        <taxon>Echinodermata</taxon>
        <taxon>Eleutherozoa</taxon>
        <taxon>Echinozoa</taxon>
        <taxon>Echinoidea</taxon>
        <taxon>Euechinoidea</taxon>
        <taxon>Echinacea</taxon>
        <taxon>Camarodonta</taxon>
        <taxon>Echinidea</taxon>
        <taxon>Strongylocentrotidae</taxon>
        <taxon>Strongylocentrotus</taxon>
    </lineage>
</organism>
<name>A0A7M7GGD0_STRPU</name>
<dbReference type="Proteomes" id="UP000007110">
    <property type="component" value="Unassembled WGS sequence"/>
</dbReference>
<evidence type="ECO:0000256" key="8">
    <source>
        <dbReference type="PROSITE-ProRule" id="PRU00027"/>
    </source>
</evidence>
<reference evidence="10" key="2">
    <citation type="submission" date="2021-01" db="UniProtKB">
        <authorList>
            <consortium name="EnsemblMetazoa"/>
        </authorList>
    </citation>
    <scope>IDENTIFICATION</scope>
</reference>
<keyword evidence="5" id="KW-0805">Transcription regulation</keyword>
<evidence type="ECO:0000256" key="2">
    <source>
        <dbReference type="ARBA" id="ARBA00022723"/>
    </source>
</evidence>
<keyword evidence="11" id="KW-1185">Reference proteome</keyword>
<evidence type="ECO:0000313" key="11">
    <source>
        <dbReference type="Proteomes" id="UP000007110"/>
    </source>
</evidence>